<evidence type="ECO:0000256" key="3">
    <source>
        <dbReference type="ARBA" id="ARBA00023163"/>
    </source>
</evidence>
<dbReference type="AlphaFoldDB" id="A0A6J6BR53"/>
<keyword evidence="3" id="KW-0804">Transcription</keyword>
<dbReference type="InterPro" id="IPR011990">
    <property type="entry name" value="TPR-like_helical_dom_sf"/>
</dbReference>
<proteinExistence type="predicted"/>
<reference evidence="5" key="1">
    <citation type="submission" date="2020-05" db="EMBL/GenBank/DDBJ databases">
        <authorList>
            <person name="Chiriac C."/>
            <person name="Salcher M."/>
            <person name="Ghai R."/>
            <person name="Kavagutti S V."/>
        </authorList>
    </citation>
    <scope>NUCLEOTIDE SEQUENCE</scope>
</reference>
<feature type="domain" description="HTH luxR-type" evidence="4">
    <location>
        <begin position="791"/>
        <end position="856"/>
    </location>
</feature>
<dbReference type="InterPro" id="IPR016032">
    <property type="entry name" value="Sig_transdc_resp-reg_C-effctor"/>
</dbReference>
<dbReference type="Gene3D" id="1.10.10.10">
    <property type="entry name" value="Winged helix-like DNA-binding domain superfamily/Winged helix DNA-binding domain"/>
    <property type="match status" value="1"/>
</dbReference>
<dbReference type="InterPro" id="IPR036388">
    <property type="entry name" value="WH-like_DNA-bd_sf"/>
</dbReference>
<dbReference type="Gene3D" id="3.40.50.300">
    <property type="entry name" value="P-loop containing nucleotide triphosphate hydrolases"/>
    <property type="match status" value="1"/>
</dbReference>
<dbReference type="CDD" id="cd06170">
    <property type="entry name" value="LuxR_C_like"/>
    <property type="match status" value="1"/>
</dbReference>
<protein>
    <submittedName>
        <fullName evidence="5">Unannotated protein</fullName>
    </submittedName>
</protein>
<sequence length="858" mass="97428">MPGDMKTLSGVTISRTHVPTLPPGYLARKHLFPLINNSAPGTTFVIAPAGYGKSSLVAQWAQGKKVIWMTVAETDSLNEMSAMMIAATRNLIPGFGQWFEREQPMRPTEVVRRWGNELLQHNEDFIFVLDNLRTERSSDVDIANQLLEQFPSNIHFVVIRREAIESIYATCASRGPVKVLTIEDLRFSDEEMTALTQNAEPKLDTKSREILNSAQGWPAATSLLLEHLQSKKFDLDISRLMSSHTEPLRELALFVLSNLDSKVVKTVETLSIVEVFDYELAEYLLGTDYSFDLITAISIKGEIFTSSRQSNHTFVFSPMVREVLLERMRAKPEIKQALHQSLIDYFEKRRNIPLAIEHAFQAGDAAKIAELFPDAARMKQAQGLGGDLVRWSAFAALNPDEGYLKSLTVKIVGLLVNLDFSAVKIESERLAAGAEKSPAKEFYLQYLAGISSYINVSVGNFEDVDRSVQRAIYASPTCYLGIDDRINLLRVLTTCHYIFDDTERVEEIAASVKVMSHETLLPTSHAFVLSIEAMALHQRGEYRSAYEMASMVLTECNKHGFVGIHGPLDAMYVKARCLLEFSRHQEAITLLEEVKHLAYQWRQWHWYLAADNHLIQDLCINNRQKDAIERIRSARELIASFQFSNSLNGMIDLNEMFIRKNLKDFDRLEQLIARAPNVRHARQMQQEVDEHRNHKKSLIDAKQLSERTPREQIWKYLTEASLNIESENVSLTHLQKALKVASQVGAKETFLRQNNEIGNLILKIANENPTVYNEELASAMATRMRDRGSTMTEGRPTLTKRELEILRQLSTGRTLTVIAGELHISQNTMKTHLKNLYRKMEVEGRKEAVEKATSLFLL</sequence>
<dbReference type="SUPFAM" id="SSF48452">
    <property type="entry name" value="TPR-like"/>
    <property type="match status" value="1"/>
</dbReference>
<dbReference type="PRINTS" id="PR00038">
    <property type="entry name" value="HTHLUXR"/>
</dbReference>
<evidence type="ECO:0000256" key="2">
    <source>
        <dbReference type="ARBA" id="ARBA00023125"/>
    </source>
</evidence>
<name>A0A6J6BR53_9ZZZZ</name>
<dbReference type="SUPFAM" id="SSF52540">
    <property type="entry name" value="P-loop containing nucleoside triphosphate hydrolases"/>
    <property type="match status" value="1"/>
</dbReference>
<dbReference type="SMART" id="SM00421">
    <property type="entry name" value="HTH_LUXR"/>
    <property type="match status" value="1"/>
</dbReference>
<dbReference type="EMBL" id="CAEZSP010000017">
    <property type="protein sequence ID" value="CAB4541551.1"/>
    <property type="molecule type" value="Genomic_DNA"/>
</dbReference>
<dbReference type="SUPFAM" id="SSF46894">
    <property type="entry name" value="C-terminal effector domain of the bipartite response regulators"/>
    <property type="match status" value="1"/>
</dbReference>
<evidence type="ECO:0000313" key="5">
    <source>
        <dbReference type="EMBL" id="CAB4541551.1"/>
    </source>
</evidence>
<dbReference type="InterPro" id="IPR000792">
    <property type="entry name" value="Tscrpt_reg_LuxR_C"/>
</dbReference>
<dbReference type="Gene3D" id="1.25.40.10">
    <property type="entry name" value="Tetratricopeptide repeat domain"/>
    <property type="match status" value="1"/>
</dbReference>
<accession>A0A6J6BR53</accession>
<dbReference type="GO" id="GO:0006355">
    <property type="term" value="P:regulation of DNA-templated transcription"/>
    <property type="evidence" value="ECO:0007669"/>
    <property type="project" value="InterPro"/>
</dbReference>
<evidence type="ECO:0000256" key="1">
    <source>
        <dbReference type="ARBA" id="ARBA00023015"/>
    </source>
</evidence>
<dbReference type="PANTHER" id="PTHR44688">
    <property type="entry name" value="DNA-BINDING TRANSCRIPTIONAL ACTIVATOR DEVR_DOSR"/>
    <property type="match status" value="1"/>
</dbReference>
<evidence type="ECO:0000259" key="4">
    <source>
        <dbReference type="PROSITE" id="PS50043"/>
    </source>
</evidence>
<keyword evidence="2" id="KW-0238">DNA-binding</keyword>
<dbReference type="Pfam" id="PF00196">
    <property type="entry name" value="GerE"/>
    <property type="match status" value="1"/>
</dbReference>
<dbReference type="GO" id="GO:0003677">
    <property type="term" value="F:DNA binding"/>
    <property type="evidence" value="ECO:0007669"/>
    <property type="project" value="UniProtKB-KW"/>
</dbReference>
<gene>
    <name evidence="5" type="ORF">UFOPK1440_00498</name>
</gene>
<organism evidence="5">
    <name type="scientific">freshwater metagenome</name>
    <dbReference type="NCBI Taxonomy" id="449393"/>
    <lineage>
        <taxon>unclassified sequences</taxon>
        <taxon>metagenomes</taxon>
        <taxon>ecological metagenomes</taxon>
    </lineage>
</organism>
<keyword evidence="1" id="KW-0805">Transcription regulation</keyword>
<dbReference type="InterPro" id="IPR027417">
    <property type="entry name" value="P-loop_NTPase"/>
</dbReference>
<dbReference type="PANTHER" id="PTHR44688:SF16">
    <property type="entry name" value="DNA-BINDING TRANSCRIPTIONAL ACTIVATOR DEVR_DOSR"/>
    <property type="match status" value="1"/>
</dbReference>
<dbReference type="PROSITE" id="PS50043">
    <property type="entry name" value="HTH_LUXR_2"/>
    <property type="match status" value="1"/>
</dbReference>